<reference evidence="1 2" key="1">
    <citation type="submission" date="2016-09" db="EMBL/GenBank/DDBJ databases">
        <title>Complete Genome Sequence of Methanosarcina thermophila MT-1.</title>
        <authorList>
            <person name="Kouzuma A."/>
        </authorList>
    </citation>
    <scope>NUCLEOTIDE SEQUENCE [LARGE SCALE GENOMIC DNA]</scope>
    <source>
        <strain evidence="1 2">MT-1</strain>
    </source>
</reference>
<dbReference type="AlphaFoldDB" id="A0A3G9CWR2"/>
<evidence type="ECO:0000313" key="1">
    <source>
        <dbReference type="EMBL" id="BAW30294.1"/>
    </source>
</evidence>
<sequence>MPLQTYSNARSTKTRIETGFTLGCAAFFRDIRMQDPLKQGLKLADIFQSRMSARNSNARSTKTRIETDGLTRNERVISLIRMQDPLKQGLKLFLLIVSTHIISDSNARSTKTRIETRLRMWHIMRSVTFECKIH</sequence>
<proteinExistence type="predicted"/>
<gene>
    <name evidence="1" type="ORF">MESMT1_2364</name>
</gene>
<organism evidence="1 2">
    <name type="scientific">Methanosarcina thermophila</name>
    <dbReference type="NCBI Taxonomy" id="2210"/>
    <lineage>
        <taxon>Archaea</taxon>
        <taxon>Methanobacteriati</taxon>
        <taxon>Methanobacteriota</taxon>
        <taxon>Stenosarchaea group</taxon>
        <taxon>Methanomicrobia</taxon>
        <taxon>Methanosarcinales</taxon>
        <taxon>Methanosarcinaceae</taxon>
        <taxon>Methanosarcina</taxon>
    </lineage>
</organism>
<evidence type="ECO:0000313" key="2">
    <source>
        <dbReference type="Proteomes" id="UP000265557"/>
    </source>
</evidence>
<protein>
    <submittedName>
        <fullName evidence="1">Uncharacterized protein</fullName>
    </submittedName>
</protein>
<dbReference type="Proteomes" id="UP000265557">
    <property type="component" value="Chromosome"/>
</dbReference>
<accession>A0A3G9CWR2</accession>
<dbReference type="EMBL" id="AP017646">
    <property type="protein sequence ID" value="BAW30294.1"/>
    <property type="molecule type" value="Genomic_DNA"/>
</dbReference>
<name>A0A3G9CWR2_METTE</name>